<name>A0A2M4D6D6_ANODA</name>
<accession>A0A2M4D6D6</accession>
<proteinExistence type="predicted"/>
<organism evidence="1">
    <name type="scientific">Anopheles darlingi</name>
    <name type="common">Mosquito</name>
    <dbReference type="NCBI Taxonomy" id="43151"/>
    <lineage>
        <taxon>Eukaryota</taxon>
        <taxon>Metazoa</taxon>
        <taxon>Ecdysozoa</taxon>
        <taxon>Arthropoda</taxon>
        <taxon>Hexapoda</taxon>
        <taxon>Insecta</taxon>
        <taxon>Pterygota</taxon>
        <taxon>Neoptera</taxon>
        <taxon>Endopterygota</taxon>
        <taxon>Diptera</taxon>
        <taxon>Nematocera</taxon>
        <taxon>Culicoidea</taxon>
        <taxon>Culicidae</taxon>
        <taxon>Anophelinae</taxon>
        <taxon>Anopheles</taxon>
    </lineage>
</organism>
<dbReference type="AlphaFoldDB" id="A0A2M4D6D6"/>
<sequence length="68" mass="7517">MLRWGSRKGGVHLAVFVARWRAGQFAWPSFGFCFRFGTIAAKSCCFLARSWVLGADGTRFLGGCVPFP</sequence>
<evidence type="ECO:0000313" key="1">
    <source>
        <dbReference type="EMBL" id="MBW73096.1"/>
    </source>
</evidence>
<reference evidence="1" key="1">
    <citation type="submission" date="2018-01" db="EMBL/GenBank/DDBJ databases">
        <title>An insight into the sialome of Amazonian anophelines.</title>
        <authorList>
            <person name="Ribeiro J.M."/>
            <person name="Scarpassa V."/>
            <person name="Calvo E."/>
        </authorList>
    </citation>
    <scope>NUCLEOTIDE SEQUENCE</scope>
</reference>
<dbReference type="EMBL" id="GGFL01008918">
    <property type="protein sequence ID" value="MBW73096.1"/>
    <property type="molecule type" value="Transcribed_RNA"/>
</dbReference>
<protein>
    <submittedName>
        <fullName evidence="1">Putative secreted protein</fullName>
    </submittedName>
</protein>